<dbReference type="EMBL" id="JAHWGI010001022">
    <property type="protein sequence ID" value="KAK3920796.1"/>
    <property type="molecule type" value="Genomic_DNA"/>
</dbReference>
<accession>A0AAE1LHV9</accession>
<evidence type="ECO:0000313" key="3">
    <source>
        <dbReference type="Proteomes" id="UP001219518"/>
    </source>
</evidence>
<reference evidence="2" key="2">
    <citation type="journal article" date="2023" name="BMC Genomics">
        <title>Pest status, molecular evolution, and epigenetic factors derived from the genome assembly of Frankliniella fusca, a thysanopteran phytovirus vector.</title>
        <authorList>
            <person name="Catto M.A."/>
            <person name="Labadie P.E."/>
            <person name="Jacobson A.L."/>
            <person name="Kennedy G.G."/>
            <person name="Srinivasan R."/>
            <person name="Hunt B.G."/>
        </authorList>
    </citation>
    <scope>NUCLEOTIDE SEQUENCE</scope>
    <source>
        <strain evidence="2">PL_HMW_Pooled</strain>
    </source>
</reference>
<dbReference type="PANTHER" id="PTHR31025">
    <property type="entry name" value="SI:CH211-196P9.1-RELATED"/>
    <property type="match status" value="1"/>
</dbReference>
<comment type="caution">
    <text evidence="2">The sequence shown here is derived from an EMBL/GenBank/DDBJ whole genome shotgun (WGS) entry which is preliminary data.</text>
</comment>
<keyword evidence="3" id="KW-1185">Reference proteome</keyword>
<name>A0AAE1LHV9_9NEOP</name>
<keyword evidence="2" id="KW-0808">Transferase</keyword>
<organism evidence="2 3">
    <name type="scientific">Frankliniella fusca</name>
    <dbReference type="NCBI Taxonomy" id="407009"/>
    <lineage>
        <taxon>Eukaryota</taxon>
        <taxon>Metazoa</taxon>
        <taxon>Ecdysozoa</taxon>
        <taxon>Arthropoda</taxon>
        <taxon>Hexapoda</taxon>
        <taxon>Insecta</taxon>
        <taxon>Pterygota</taxon>
        <taxon>Neoptera</taxon>
        <taxon>Paraneoptera</taxon>
        <taxon>Thysanoptera</taxon>
        <taxon>Terebrantia</taxon>
        <taxon>Thripoidea</taxon>
        <taxon>Thripidae</taxon>
        <taxon>Frankliniella</taxon>
    </lineage>
</organism>
<reference evidence="2" key="1">
    <citation type="submission" date="2021-07" db="EMBL/GenBank/DDBJ databases">
        <authorList>
            <person name="Catto M.A."/>
            <person name="Jacobson A."/>
            <person name="Kennedy G."/>
            <person name="Labadie P."/>
            <person name="Hunt B.G."/>
            <person name="Srinivasan R."/>
        </authorList>
    </citation>
    <scope>NUCLEOTIDE SEQUENCE</scope>
    <source>
        <strain evidence="2">PL_HMW_Pooled</strain>
        <tissue evidence="2">Head</tissue>
    </source>
</reference>
<gene>
    <name evidence="2" type="ORF">KUF71_010033</name>
</gene>
<protein>
    <submittedName>
        <fullName evidence="2">Glucose-1-phosphate adenylyltransferase large subunit 2, chloroplastic/amyloplastic</fullName>
    </submittedName>
</protein>
<evidence type="ECO:0000256" key="1">
    <source>
        <dbReference type="SAM" id="MobiDB-lite"/>
    </source>
</evidence>
<sequence>MDSNEGFRGILLKNICSVLSHLSRDDAEDVTEFLLSKGVKKLQDVKHITVNILSEKLNFVESSELYSEWQKEFGTSAQPGSSGEAGETRRPLSTIQRNAQKVLQSKLPVFDENSPYFPSGVKAAIKAKERPSQADRESMVERIVDHCRETVPNLQRSMLNDVALQIVKDFGCSFKDTIMVSEHGSDSLATQLKVKFDNDNRGKKRPKTPVEKEAPAMKEAFGCIQWDPSLPEGESEESLEKIRVDLKKTYRLSSKDWDWRVIKKKLQESYYLQRKLINSNAVVTQPRKGNKKRRDDGENNDETADDFRTIPDVKDKWPFLFTTHGMNIHFKQLTDVDLKTCISTFVAKEGNQLIDFLSTKGEALAKLKRRMVRAEEQRHGFVPFNILGRTQLTWLDSLSSLKSSILFFPQKTKTYEEMRQFSELPEEKTPVLVAAGNY</sequence>
<dbReference type="GO" id="GO:0016779">
    <property type="term" value="F:nucleotidyltransferase activity"/>
    <property type="evidence" value="ECO:0007669"/>
    <property type="project" value="UniProtKB-KW"/>
</dbReference>
<dbReference type="PANTHER" id="PTHR31025:SF22">
    <property type="entry name" value="IP13529P"/>
    <property type="match status" value="1"/>
</dbReference>
<dbReference type="AlphaFoldDB" id="A0AAE1LHV9"/>
<dbReference type="Proteomes" id="UP001219518">
    <property type="component" value="Unassembled WGS sequence"/>
</dbReference>
<evidence type="ECO:0000313" key="2">
    <source>
        <dbReference type="EMBL" id="KAK3920796.1"/>
    </source>
</evidence>
<proteinExistence type="predicted"/>
<keyword evidence="2" id="KW-0548">Nucleotidyltransferase</keyword>
<feature type="region of interest" description="Disordered" evidence="1">
    <location>
        <begin position="282"/>
        <end position="306"/>
    </location>
</feature>